<feature type="binding site" evidence="8">
    <location>
        <position position="186"/>
    </location>
    <ligand>
        <name>Zn(2+)</name>
        <dbReference type="ChEBI" id="CHEBI:29105"/>
    </ligand>
</feature>
<feature type="binding site" evidence="8">
    <location>
        <position position="148"/>
    </location>
    <ligand>
        <name>Zn(2+)</name>
        <dbReference type="ChEBI" id="CHEBI:29105"/>
    </ligand>
</feature>
<dbReference type="Gene3D" id="3.30.60.20">
    <property type="match status" value="1"/>
</dbReference>
<dbReference type="Gene3D" id="3.40.50.300">
    <property type="entry name" value="P-loop containing nucleotide triphosphate hydrolases"/>
    <property type="match status" value="1"/>
</dbReference>
<keyword evidence="8" id="KW-0963">Cytoplasm</keyword>
<dbReference type="HAMAP" id="MF_00124">
    <property type="entry name" value="Thymidine_kinase"/>
    <property type="match status" value="1"/>
</dbReference>
<gene>
    <name evidence="8" type="primary">tdk</name>
    <name evidence="11" type="ORF">S101395_00435</name>
</gene>
<keyword evidence="6 8" id="KW-0418">Kinase</keyword>
<sequence length="194" mass="21450">MYIMKQSGWLELICGSMFSGKSEELIRRVKRATFAKQEVKVFKPAIDNRYSDDSIVSHNGTAIVCHSITSPKEIFEHISEKTDVIGVDEVQFFDETIIDTLTALADQGYRVIAAGLDQDFRGEPFGVVPDLMALAETVTKLQAVCSVCGSPASRTQRLINGKPASYHDPVILVGASEAYEPRCRHHHEVPGKPE</sequence>
<evidence type="ECO:0000313" key="12">
    <source>
        <dbReference type="Proteomes" id="UP000196877"/>
    </source>
</evidence>
<dbReference type="NCBIfam" id="NF003296">
    <property type="entry name" value="PRK04296.1-1"/>
    <property type="match status" value="1"/>
</dbReference>
<dbReference type="GeneID" id="92855525"/>
<evidence type="ECO:0000256" key="1">
    <source>
        <dbReference type="ARBA" id="ARBA00007587"/>
    </source>
</evidence>
<name>A0ABM6LCH4_9BACI</name>
<protein>
    <recommendedName>
        <fullName evidence="2 8">Thymidine kinase</fullName>
        <ecNumber evidence="2 8">2.7.1.21</ecNumber>
    </recommendedName>
</protein>
<dbReference type="InterPro" id="IPR027417">
    <property type="entry name" value="P-loop_NTPase"/>
</dbReference>
<keyword evidence="4 8" id="KW-0808">Transferase</keyword>
<keyword evidence="8" id="KW-0862">Zinc</keyword>
<evidence type="ECO:0000256" key="4">
    <source>
        <dbReference type="ARBA" id="ARBA00022679"/>
    </source>
</evidence>
<evidence type="ECO:0000256" key="5">
    <source>
        <dbReference type="ARBA" id="ARBA00022741"/>
    </source>
</evidence>
<keyword evidence="8" id="KW-0479">Metal-binding</keyword>
<comment type="similarity">
    <text evidence="1 8 10">Belongs to the thymidine kinase family.</text>
</comment>
<accession>A0ABM6LCH4</accession>
<dbReference type="GO" id="GO:0004797">
    <property type="term" value="F:thymidine kinase activity"/>
    <property type="evidence" value="ECO:0007669"/>
    <property type="project" value="UniProtKB-EC"/>
</dbReference>
<keyword evidence="12" id="KW-1185">Reference proteome</keyword>
<evidence type="ECO:0000256" key="8">
    <source>
        <dbReference type="HAMAP-Rule" id="MF_00124"/>
    </source>
</evidence>
<evidence type="ECO:0000256" key="10">
    <source>
        <dbReference type="RuleBase" id="RU004165"/>
    </source>
</evidence>
<feature type="binding site" evidence="8">
    <location>
        <begin position="88"/>
        <end position="91"/>
    </location>
    <ligand>
        <name>ATP</name>
        <dbReference type="ChEBI" id="CHEBI:30616"/>
    </ligand>
</feature>
<dbReference type="EMBL" id="CP021920">
    <property type="protein sequence ID" value="ASB86990.1"/>
    <property type="molecule type" value="Genomic_DNA"/>
</dbReference>
<dbReference type="PANTHER" id="PTHR11441:SF0">
    <property type="entry name" value="THYMIDINE KINASE, CYTOSOLIC"/>
    <property type="match status" value="1"/>
</dbReference>
<dbReference type="PROSITE" id="PS00603">
    <property type="entry name" value="TK_CELLULAR_TYPE"/>
    <property type="match status" value="1"/>
</dbReference>
<feature type="binding site" evidence="8">
    <location>
        <begin position="15"/>
        <end position="22"/>
    </location>
    <ligand>
        <name>ATP</name>
        <dbReference type="ChEBI" id="CHEBI:30616"/>
    </ligand>
</feature>
<dbReference type="RefSeq" id="WP_006639434.1">
    <property type="nucleotide sequence ID" value="NZ_BORD01000001.1"/>
</dbReference>
<organism evidence="11 12">
    <name type="scientific">Bacillus sonorensis</name>
    <dbReference type="NCBI Taxonomy" id="119858"/>
    <lineage>
        <taxon>Bacteria</taxon>
        <taxon>Bacillati</taxon>
        <taxon>Bacillota</taxon>
        <taxon>Bacilli</taxon>
        <taxon>Bacillales</taxon>
        <taxon>Bacillaceae</taxon>
        <taxon>Bacillus</taxon>
    </lineage>
</organism>
<comment type="subcellular location">
    <subcellularLocation>
        <location evidence="8">Cytoplasm</location>
    </subcellularLocation>
</comment>
<dbReference type="SUPFAM" id="SSF57716">
    <property type="entry name" value="Glucocorticoid receptor-like (DNA-binding domain)"/>
    <property type="match status" value="1"/>
</dbReference>
<comment type="catalytic activity">
    <reaction evidence="8 9">
        <text>thymidine + ATP = dTMP + ADP + H(+)</text>
        <dbReference type="Rhea" id="RHEA:19129"/>
        <dbReference type="ChEBI" id="CHEBI:15378"/>
        <dbReference type="ChEBI" id="CHEBI:17748"/>
        <dbReference type="ChEBI" id="CHEBI:30616"/>
        <dbReference type="ChEBI" id="CHEBI:63528"/>
        <dbReference type="ChEBI" id="CHEBI:456216"/>
        <dbReference type="EC" id="2.7.1.21"/>
    </reaction>
</comment>
<dbReference type="PIRSF" id="PIRSF035805">
    <property type="entry name" value="TK_cell"/>
    <property type="match status" value="1"/>
</dbReference>
<reference evidence="11 12" key="1">
    <citation type="submission" date="2017-06" db="EMBL/GenBank/DDBJ databases">
        <title>Genome sequence of Bacillus sonorensis strain SRCM101395.</title>
        <authorList>
            <person name="Cho S.H."/>
        </authorList>
    </citation>
    <scope>NUCLEOTIDE SEQUENCE [LARGE SCALE GENOMIC DNA]</scope>
    <source>
        <strain evidence="11 12">SRCM101395</strain>
    </source>
</reference>
<evidence type="ECO:0000256" key="7">
    <source>
        <dbReference type="ARBA" id="ARBA00022840"/>
    </source>
</evidence>
<feature type="active site" description="Proton acceptor" evidence="8">
    <location>
        <position position="89"/>
    </location>
</feature>
<feature type="binding site" evidence="8">
    <location>
        <position position="145"/>
    </location>
    <ligand>
        <name>Zn(2+)</name>
        <dbReference type="ChEBI" id="CHEBI:29105"/>
    </ligand>
</feature>
<comment type="subunit">
    <text evidence="8">Homotetramer.</text>
</comment>
<dbReference type="InterPro" id="IPR001267">
    <property type="entry name" value="Thymidine_kinase"/>
</dbReference>
<keyword evidence="5 8" id="KW-0547">Nucleotide-binding</keyword>
<keyword evidence="3 8" id="KW-0237">DNA synthesis</keyword>
<evidence type="ECO:0000313" key="11">
    <source>
        <dbReference type="EMBL" id="ASB86990.1"/>
    </source>
</evidence>
<evidence type="ECO:0000256" key="6">
    <source>
        <dbReference type="ARBA" id="ARBA00022777"/>
    </source>
</evidence>
<dbReference type="PANTHER" id="PTHR11441">
    <property type="entry name" value="THYMIDINE KINASE"/>
    <property type="match status" value="1"/>
</dbReference>
<evidence type="ECO:0000256" key="3">
    <source>
        <dbReference type="ARBA" id="ARBA00022634"/>
    </source>
</evidence>
<feature type="binding site" evidence="8">
    <location>
        <position position="183"/>
    </location>
    <ligand>
        <name>Zn(2+)</name>
        <dbReference type="ChEBI" id="CHEBI:29105"/>
    </ligand>
</feature>
<evidence type="ECO:0000256" key="2">
    <source>
        <dbReference type="ARBA" id="ARBA00012118"/>
    </source>
</evidence>
<keyword evidence="7 8" id="KW-0067">ATP-binding</keyword>
<dbReference type="InterPro" id="IPR020633">
    <property type="entry name" value="Thymidine_kinase_CS"/>
</dbReference>
<dbReference type="Proteomes" id="UP000196877">
    <property type="component" value="Chromosome"/>
</dbReference>
<dbReference type="EC" id="2.7.1.21" evidence="2 8"/>
<dbReference type="SUPFAM" id="SSF52540">
    <property type="entry name" value="P-loop containing nucleoside triphosphate hydrolases"/>
    <property type="match status" value="1"/>
</dbReference>
<evidence type="ECO:0000256" key="9">
    <source>
        <dbReference type="RuleBase" id="RU000544"/>
    </source>
</evidence>
<dbReference type="Pfam" id="PF00265">
    <property type="entry name" value="TK"/>
    <property type="match status" value="1"/>
</dbReference>
<proteinExistence type="inferred from homology"/>